<keyword evidence="9" id="KW-0963">Cytoplasm</keyword>
<dbReference type="EC" id="3.2.2.27" evidence="4 9"/>
<dbReference type="Gene3D" id="3.40.470.10">
    <property type="entry name" value="Uracil-DNA glycosylase-like domain"/>
    <property type="match status" value="1"/>
</dbReference>
<dbReference type="NCBIfam" id="TIGR00628">
    <property type="entry name" value="ung"/>
    <property type="match status" value="1"/>
</dbReference>
<protein>
    <recommendedName>
        <fullName evidence="5 9">Uracil-DNA glycosylase</fullName>
        <shortName evidence="9">UDG</shortName>
        <ecNumber evidence="4 9">3.2.2.27</ecNumber>
    </recommendedName>
</protein>
<evidence type="ECO:0000256" key="4">
    <source>
        <dbReference type="ARBA" id="ARBA00012030"/>
    </source>
</evidence>
<sequence length="239" mass="26573">MNDDVVPSIQLEASWKTRIGDYLLRPEMRELSAFLRQRKAAGAQVFPPGPQIFAAFDATPFDQVKVVILGQDPYHGYGQAHGLSFSVMPGVPVPPSLLNIYKEIEADLGIPRPDHGCLLPWAHRGVLLLNAVLTVEAGNAGSHQRRGWEGFTDHVVDTLNREREGLVFLLWGSYAQQKGKVIDTGRHRVLKAPHPSPLSAHRGFLGCRHFSMANEYLQRRGHDRIDWSLPPRAALEPAA</sequence>
<comment type="catalytic activity">
    <reaction evidence="1 9 11">
        <text>Hydrolyzes single-stranded DNA or mismatched double-stranded DNA and polynucleotides, releasing free uracil.</text>
        <dbReference type="EC" id="3.2.2.27"/>
    </reaction>
</comment>
<keyword evidence="7 9" id="KW-0378">Hydrolase</keyword>
<keyword evidence="13" id="KW-0326">Glycosidase</keyword>
<dbReference type="SMART" id="SM00986">
    <property type="entry name" value="UDG"/>
    <property type="match status" value="1"/>
</dbReference>
<evidence type="ECO:0000256" key="6">
    <source>
        <dbReference type="ARBA" id="ARBA00022763"/>
    </source>
</evidence>
<evidence type="ECO:0000313" key="15">
    <source>
        <dbReference type="Proteomes" id="UP000274786"/>
    </source>
</evidence>
<dbReference type="SMART" id="SM00987">
    <property type="entry name" value="UreE_C"/>
    <property type="match status" value="1"/>
</dbReference>
<evidence type="ECO:0000259" key="12">
    <source>
        <dbReference type="SMART" id="SM00986"/>
    </source>
</evidence>
<dbReference type="NCBIfam" id="NF003588">
    <property type="entry name" value="PRK05254.1-1"/>
    <property type="match status" value="1"/>
</dbReference>
<organism evidence="14 15">
    <name type="scientific">Stenotrophomonas rhizophila</name>
    <dbReference type="NCBI Taxonomy" id="216778"/>
    <lineage>
        <taxon>Bacteria</taxon>
        <taxon>Pseudomonadati</taxon>
        <taxon>Pseudomonadota</taxon>
        <taxon>Gammaproteobacteria</taxon>
        <taxon>Lysobacterales</taxon>
        <taxon>Lysobacteraceae</taxon>
        <taxon>Stenotrophomonas</taxon>
    </lineage>
</organism>
<dbReference type="AlphaFoldDB" id="A0A498CJN2"/>
<dbReference type="GO" id="GO:0005737">
    <property type="term" value="C:cytoplasm"/>
    <property type="evidence" value="ECO:0007669"/>
    <property type="project" value="UniProtKB-SubCell"/>
</dbReference>
<evidence type="ECO:0000313" key="14">
    <source>
        <dbReference type="EMBL" id="RLK57571.1"/>
    </source>
</evidence>
<keyword evidence="8 9" id="KW-0234">DNA repair</keyword>
<dbReference type="NCBIfam" id="NF003589">
    <property type="entry name" value="PRK05254.1-2"/>
    <property type="match status" value="1"/>
</dbReference>
<dbReference type="GO" id="GO:0097510">
    <property type="term" value="P:base-excision repair, AP site formation via deaminated base removal"/>
    <property type="evidence" value="ECO:0007669"/>
    <property type="project" value="TreeGrafter"/>
</dbReference>
<dbReference type="Proteomes" id="UP000274786">
    <property type="component" value="Unassembled WGS sequence"/>
</dbReference>
<evidence type="ECO:0000256" key="11">
    <source>
        <dbReference type="RuleBase" id="RU003780"/>
    </source>
</evidence>
<evidence type="ECO:0000313" key="16">
    <source>
        <dbReference type="Proteomes" id="UP000449004"/>
    </source>
</evidence>
<dbReference type="Pfam" id="PF03167">
    <property type="entry name" value="UDG"/>
    <property type="match status" value="1"/>
</dbReference>
<reference evidence="14 15" key="1">
    <citation type="submission" date="2018-10" db="EMBL/GenBank/DDBJ databases">
        <title>Comparative analysis of microorganisms from saline springs in Andes Mountain Range, Colombia.</title>
        <authorList>
            <person name="Rubin E."/>
        </authorList>
    </citation>
    <scope>NUCLEOTIDE SEQUENCE [LARGE SCALE GENOMIC DNA]</scope>
    <source>
        <strain evidence="14 15">USBA GBX 843</strain>
    </source>
</reference>
<gene>
    <name evidence="9" type="primary">ung</name>
    <name evidence="14" type="ORF">BCL79_1978</name>
    <name evidence="13" type="ORF">F9K92_02115</name>
</gene>
<evidence type="ECO:0000256" key="5">
    <source>
        <dbReference type="ARBA" id="ARBA00018429"/>
    </source>
</evidence>
<accession>A0A498CJN2</accession>
<evidence type="ECO:0000256" key="3">
    <source>
        <dbReference type="ARBA" id="ARBA00008184"/>
    </source>
</evidence>
<dbReference type="InterPro" id="IPR002043">
    <property type="entry name" value="UDG_fam1"/>
</dbReference>
<dbReference type="GO" id="GO:0004844">
    <property type="term" value="F:uracil DNA N-glycosylase activity"/>
    <property type="evidence" value="ECO:0007669"/>
    <property type="project" value="UniProtKB-UniRule"/>
</dbReference>
<dbReference type="HAMAP" id="MF_00148">
    <property type="entry name" value="UDG"/>
    <property type="match status" value="1"/>
</dbReference>
<evidence type="ECO:0000256" key="1">
    <source>
        <dbReference type="ARBA" id="ARBA00001400"/>
    </source>
</evidence>
<dbReference type="PANTHER" id="PTHR11264">
    <property type="entry name" value="URACIL-DNA GLYCOSYLASE"/>
    <property type="match status" value="1"/>
</dbReference>
<dbReference type="NCBIfam" id="NF003592">
    <property type="entry name" value="PRK05254.1-5"/>
    <property type="match status" value="1"/>
</dbReference>
<dbReference type="EMBL" id="RCDC01000004">
    <property type="protein sequence ID" value="RLK57571.1"/>
    <property type="molecule type" value="Genomic_DNA"/>
</dbReference>
<dbReference type="PANTHER" id="PTHR11264:SF0">
    <property type="entry name" value="URACIL-DNA GLYCOSYLASE"/>
    <property type="match status" value="1"/>
</dbReference>
<evidence type="ECO:0000256" key="2">
    <source>
        <dbReference type="ARBA" id="ARBA00002631"/>
    </source>
</evidence>
<dbReference type="OrthoDB" id="9804372at2"/>
<feature type="active site" description="Proton acceptor" evidence="9 10">
    <location>
        <position position="72"/>
    </location>
</feature>
<dbReference type="NCBIfam" id="NF003591">
    <property type="entry name" value="PRK05254.1-4"/>
    <property type="match status" value="1"/>
</dbReference>
<dbReference type="RefSeq" id="WP_121040401.1">
    <property type="nucleotide sequence ID" value="NZ_RCDC01000004.1"/>
</dbReference>
<comment type="caution">
    <text evidence="14">The sequence shown here is derived from an EMBL/GenBank/DDBJ whole genome shotgun (WGS) entry which is preliminary data.</text>
</comment>
<dbReference type="FunFam" id="3.40.470.10:FF:000001">
    <property type="entry name" value="Uracil-DNA glycosylase"/>
    <property type="match status" value="1"/>
</dbReference>
<dbReference type="InterPro" id="IPR018085">
    <property type="entry name" value="Ura-DNA_Glyclase_AS"/>
</dbReference>
<evidence type="ECO:0000256" key="9">
    <source>
        <dbReference type="HAMAP-Rule" id="MF_00148"/>
    </source>
</evidence>
<comment type="subcellular location">
    <subcellularLocation>
        <location evidence="9">Cytoplasm</location>
    </subcellularLocation>
</comment>
<proteinExistence type="inferred from homology"/>
<dbReference type="Proteomes" id="UP000449004">
    <property type="component" value="Unassembled WGS sequence"/>
</dbReference>
<dbReference type="InterPro" id="IPR036895">
    <property type="entry name" value="Uracil-DNA_glycosylase-like_sf"/>
</dbReference>
<feature type="domain" description="Uracil-DNA glycosylase-like" evidence="12">
    <location>
        <begin position="57"/>
        <end position="217"/>
    </location>
</feature>
<comment type="function">
    <text evidence="2 9 11">Excises uracil residues from the DNA which can arise as a result of misincorporation of dUMP residues by DNA polymerase or due to deamination of cytosine.</text>
</comment>
<dbReference type="SUPFAM" id="SSF52141">
    <property type="entry name" value="Uracil-DNA glycosylase-like"/>
    <property type="match status" value="1"/>
</dbReference>
<dbReference type="CDD" id="cd10027">
    <property type="entry name" value="UDG-F1-like"/>
    <property type="match status" value="1"/>
</dbReference>
<comment type="similarity">
    <text evidence="3 9 11">Belongs to the uracil-DNA glycosylase (UDG) superfamily. UNG family.</text>
</comment>
<evidence type="ECO:0000256" key="8">
    <source>
        <dbReference type="ARBA" id="ARBA00023204"/>
    </source>
</evidence>
<dbReference type="EMBL" id="WELC01000002">
    <property type="protein sequence ID" value="KAB7632663.1"/>
    <property type="molecule type" value="Genomic_DNA"/>
</dbReference>
<dbReference type="PROSITE" id="PS00130">
    <property type="entry name" value="U_DNA_GLYCOSYLASE"/>
    <property type="match status" value="1"/>
</dbReference>
<dbReference type="InterPro" id="IPR005122">
    <property type="entry name" value="Uracil-DNA_glycosylase-like"/>
</dbReference>
<keyword evidence="6 9" id="KW-0227">DNA damage</keyword>
<evidence type="ECO:0000313" key="13">
    <source>
        <dbReference type="EMBL" id="KAB7632663.1"/>
    </source>
</evidence>
<evidence type="ECO:0000256" key="10">
    <source>
        <dbReference type="PROSITE-ProRule" id="PRU10072"/>
    </source>
</evidence>
<evidence type="ECO:0000256" key="7">
    <source>
        <dbReference type="ARBA" id="ARBA00022801"/>
    </source>
</evidence>
<reference evidence="13 16" key="2">
    <citation type="submission" date="2019-10" db="EMBL/GenBank/DDBJ databases">
        <title>Halotolerant bacteria associated to Saharan-endemic halophytes Stipa tenacissima L. and Atriplex halimus L mitigate salt stress and promote growth of tomato plants.</title>
        <authorList>
            <person name="Dif G."/>
        </authorList>
    </citation>
    <scope>NUCLEOTIDE SEQUENCE [LARGE SCALE GENOMIC DNA]</scope>
    <source>
        <strain evidence="13 16">IS26</strain>
    </source>
</reference>
<name>A0A498CJN2_9GAMM</name>